<dbReference type="Proteomes" id="UP001596166">
    <property type="component" value="Unassembled WGS sequence"/>
</dbReference>
<proteinExistence type="predicted"/>
<keyword evidence="2" id="KW-1185">Reference proteome</keyword>
<protein>
    <recommendedName>
        <fullName evidence="3">Secreted protein</fullName>
    </recommendedName>
</protein>
<sequence>MRLFLLLAGRLAAMVALRRDAQGIGGGGAARLALQIHRFDRTNGLSDLPQRRHFIEPFPDYGKRLPRRFSRRGCGSGISAGLVSSSLGRPGRRRLCHGESAADFPHRRAVPFGQGLDLHALVGVVPDRRDVSG</sequence>
<reference evidence="2" key="1">
    <citation type="journal article" date="2019" name="Int. J. Syst. Evol. Microbiol.">
        <title>The Global Catalogue of Microorganisms (GCM) 10K type strain sequencing project: providing services to taxonomists for standard genome sequencing and annotation.</title>
        <authorList>
            <consortium name="The Broad Institute Genomics Platform"/>
            <consortium name="The Broad Institute Genome Sequencing Center for Infectious Disease"/>
            <person name="Wu L."/>
            <person name="Ma J."/>
        </authorList>
    </citation>
    <scope>NUCLEOTIDE SEQUENCE [LARGE SCALE GENOMIC DNA]</scope>
    <source>
        <strain evidence="2">CCUG 58760</strain>
    </source>
</reference>
<gene>
    <name evidence="1" type="ORF">ACFPMG_31575</name>
</gene>
<accession>A0ABW0GES6</accession>
<dbReference type="RefSeq" id="WP_376999661.1">
    <property type="nucleotide sequence ID" value="NZ_JBHSLC010000115.1"/>
</dbReference>
<evidence type="ECO:0000313" key="2">
    <source>
        <dbReference type="Proteomes" id="UP001596166"/>
    </source>
</evidence>
<organism evidence="1 2">
    <name type="scientific">Azospirillum himalayense</name>
    <dbReference type="NCBI Taxonomy" id="654847"/>
    <lineage>
        <taxon>Bacteria</taxon>
        <taxon>Pseudomonadati</taxon>
        <taxon>Pseudomonadota</taxon>
        <taxon>Alphaproteobacteria</taxon>
        <taxon>Rhodospirillales</taxon>
        <taxon>Azospirillaceae</taxon>
        <taxon>Azospirillum</taxon>
    </lineage>
</organism>
<name>A0ABW0GES6_9PROT</name>
<comment type="caution">
    <text evidence="1">The sequence shown here is derived from an EMBL/GenBank/DDBJ whole genome shotgun (WGS) entry which is preliminary data.</text>
</comment>
<evidence type="ECO:0008006" key="3">
    <source>
        <dbReference type="Google" id="ProtNLM"/>
    </source>
</evidence>
<dbReference type="EMBL" id="JBHSLC010000115">
    <property type="protein sequence ID" value="MFC5359547.1"/>
    <property type="molecule type" value="Genomic_DNA"/>
</dbReference>
<evidence type="ECO:0000313" key="1">
    <source>
        <dbReference type="EMBL" id="MFC5359547.1"/>
    </source>
</evidence>